<dbReference type="PROSITE" id="PS51318">
    <property type="entry name" value="TAT"/>
    <property type="match status" value="1"/>
</dbReference>
<dbReference type="RefSeq" id="WP_124957125.1">
    <property type="nucleotide sequence ID" value="NZ_RRCH01000058.1"/>
</dbReference>
<dbReference type="InterPro" id="IPR022409">
    <property type="entry name" value="PKD/Chitinase_dom"/>
</dbReference>
<name>A0A3P3R1U2_9EURY</name>
<dbReference type="InterPro" id="IPR050955">
    <property type="entry name" value="Plant_Biomass_Hydrol_Est"/>
</dbReference>
<dbReference type="InterPro" id="IPR013783">
    <property type="entry name" value="Ig-like_fold"/>
</dbReference>
<dbReference type="SUPFAM" id="SSF53474">
    <property type="entry name" value="alpha/beta-Hydrolases"/>
    <property type="match status" value="1"/>
</dbReference>
<keyword evidence="2" id="KW-0378">Hydrolase</keyword>
<comment type="caution">
    <text evidence="5">The sequence shown here is derived from an EMBL/GenBank/DDBJ whole genome shotgun (WGS) entry which is preliminary data.</text>
</comment>
<dbReference type="GO" id="GO:0016787">
    <property type="term" value="F:hydrolase activity"/>
    <property type="evidence" value="ECO:0007669"/>
    <property type="project" value="UniProtKB-KW"/>
</dbReference>
<evidence type="ECO:0000313" key="6">
    <source>
        <dbReference type="Proteomes" id="UP000282322"/>
    </source>
</evidence>
<dbReference type="OrthoDB" id="275398at2157"/>
<dbReference type="InterPro" id="IPR006311">
    <property type="entry name" value="TAT_signal"/>
</dbReference>
<organism evidence="5 6">
    <name type="scientific">Halocatena pleomorpha</name>
    <dbReference type="NCBI Taxonomy" id="1785090"/>
    <lineage>
        <taxon>Archaea</taxon>
        <taxon>Methanobacteriati</taxon>
        <taxon>Methanobacteriota</taxon>
        <taxon>Stenosarchaea group</taxon>
        <taxon>Halobacteria</taxon>
        <taxon>Halobacteriales</taxon>
        <taxon>Natronomonadaceae</taxon>
        <taxon>Halocatena</taxon>
    </lineage>
</organism>
<protein>
    <submittedName>
        <fullName evidence="5">PKD domain-containing protein</fullName>
    </submittedName>
</protein>
<dbReference type="InterPro" id="IPR035986">
    <property type="entry name" value="PKD_dom_sf"/>
</dbReference>
<evidence type="ECO:0000256" key="1">
    <source>
        <dbReference type="ARBA" id="ARBA00022729"/>
    </source>
</evidence>
<dbReference type="InterPro" id="IPR000601">
    <property type="entry name" value="PKD_dom"/>
</dbReference>
<dbReference type="Gene3D" id="3.40.50.1820">
    <property type="entry name" value="alpha/beta hydrolase"/>
    <property type="match status" value="1"/>
</dbReference>
<evidence type="ECO:0000259" key="4">
    <source>
        <dbReference type="PROSITE" id="PS50093"/>
    </source>
</evidence>
<dbReference type="EMBL" id="RRCH01000058">
    <property type="protein sequence ID" value="RRJ27452.1"/>
    <property type="molecule type" value="Genomic_DNA"/>
</dbReference>
<feature type="region of interest" description="Disordered" evidence="3">
    <location>
        <begin position="338"/>
        <end position="364"/>
    </location>
</feature>
<reference evidence="5 6" key="1">
    <citation type="submission" date="2018-11" db="EMBL/GenBank/DDBJ databases">
        <title>Taxonoimc description of Halomarina strain SPP-AMP-1.</title>
        <authorList>
            <person name="Pal Y."/>
            <person name="Srinivasana K."/>
            <person name="Verma A."/>
            <person name="Kumar P."/>
        </authorList>
    </citation>
    <scope>NUCLEOTIDE SEQUENCE [LARGE SCALE GENOMIC DNA]</scope>
    <source>
        <strain evidence="5 6">SPP-AMP-1</strain>
    </source>
</reference>
<dbReference type="NCBIfam" id="TIGR01840">
    <property type="entry name" value="esterase_phb"/>
    <property type="match status" value="1"/>
</dbReference>
<dbReference type="GO" id="GO:0005576">
    <property type="term" value="C:extracellular region"/>
    <property type="evidence" value="ECO:0007669"/>
    <property type="project" value="InterPro"/>
</dbReference>
<dbReference type="InterPro" id="IPR029058">
    <property type="entry name" value="AB_hydrolase_fold"/>
</dbReference>
<dbReference type="AlphaFoldDB" id="A0A3P3R1U2"/>
<sequence length="486" mass="51590">MTTSRRRSSRTEPSRRTVLKSIGVVATGLVGASAVPNARAADGSYTRHTYNGLEYTKYVPNSVDDSTAVPLVVMLHGCAQTADDFADGTGMNEVADENDFIVCYPEQSTSRHYNRCWQWFNDANTTRDRGEAAIIAGMVGEITANHTIDGDAVYVAGLSAGGAMVPNLAVEYADVFSGAGIHSGLQYDAAEDQISGVTAMTQCSPKDPQEAGTSAYDRMEEFDITTVLPTIVFHGTDDATVAPCNGEQATEQAIQTNDLAHNGSDDDAIDGEADKTYSDCSAPNCATVSEYHDSTGQSLIEHWLVSNMGHAWSGGTPSGSYTDPDGPDASREMWAFFTSTDHGDGPEDGAPVADGSATPNPAALGESITFDATGASDDGSIEAYEWDFDDGTSATGETVTHSYDVTGKKTVTLTVTDNDGKTDTDTVAVEIIEEGFDGYCGVNDNYSHVRAERAWTDGTNAYAVGSDENMGLYNTFETTRLKETSL</sequence>
<accession>A0A3P3R1U2</accession>
<evidence type="ECO:0000256" key="3">
    <source>
        <dbReference type="SAM" id="MobiDB-lite"/>
    </source>
</evidence>
<feature type="domain" description="PKD" evidence="4">
    <location>
        <begin position="351"/>
        <end position="431"/>
    </location>
</feature>
<dbReference type="Pfam" id="PF10503">
    <property type="entry name" value="Esterase_PHB"/>
    <property type="match status" value="1"/>
</dbReference>
<dbReference type="Gene3D" id="2.60.40.10">
    <property type="entry name" value="Immunoglobulins"/>
    <property type="match status" value="1"/>
</dbReference>
<dbReference type="SMART" id="SM00089">
    <property type="entry name" value="PKD"/>
    <property type="match status" value="1"/>
</dbReference>
<evidence type="ECO:0000313" key="5">
    <source>
        <dbReference type="EMBL" id="RRJ27452.1"/>
    </source>
</evidence>
<dbReference type="SUPFAM" id="SSF49299">
    <property type="entry name" value="PKD domain"/>
    <property type="match status" value="1"/>
</dbReference>
<dbReference type="PANTHER" id="PTHR43037:SF1">
    <property type="entry name" value="BLL1128 PROTEIN"/>
    <property type="match status" value="1"/>
</dbReference>
<dbReference type="InterPro" id="IPR010126">
    <property type="entry name" value="Esterase_phb"/>
</dbReference>
<dbReference type="Proteomes" id="UP000282322">
    <property type="component" value="Unassembled WGS sequence"/>
</dbReference>
<keyword evidence="1" id="KW-0732">Signal</keyword>
<proteinExistence type="predicted"/>
<keyword evidence="6" id="KW-1185">Reference proteome</keyword>
<dbReference type="CDD" id="cd00146">
    <property type="entry name" value="PKD"/>
    <property type="match status" value="1"/>
</dbReference>
<dbReference type="Pfam" id="PF18911">
    <property type="entry name" value="PKD_4"/>
    <property type="match status" value="1"/>
</dbReference>
<evidence type="ECO:0000256" key="2">
    <source>
        <dbReference type="ARBA" id="ARBA00022801"/>
    </source>
</evidence>
<gene>
    <name evidence="5" type="ORF">EIK79_17715</name>
</gene>
<dbReference type="PROSITE" id="PS50093">
    <property type="entry name" value="PKD"/>
    <property type="match status" value="1"/>
</dbReference>
<dbReference type="PANTHER" id="PTHR43037">
    <property type="entry name" value="UNNAMED PRODUCT-RELATED"/>
    <property type="match status" value="1"/>
</dbReference>